<evidence type="ECO:0000313" key="2">
    <source>
        <dbReference type="EMBL" id="MBD7988395.1"/>
    </source>
</evidence>
<dbReference type="SUPFAM" id="SSF53474">
    <property type="entry name" value="alpha/beta-Hydrolases"/>
    <property type="match status" value="1"/>
</dbReference>
<dbReference type="Gene3D" id="3.40.50.1820">
    <property type="entry name" value="alpha/beta hydrolase"/>
    <property type="match status" value="1"/>
</dbReference>
<keyword evidence="2" id="KW-0378">Hydrolase</keyword>
<reference evidence="2 3" key="1">
    <citation type="submission" date="2020-08" db="EMBL/GenBank/DDBJ databases">
        <title>A Genomic Blueprint of the Chicken Gut Microbiome.</title>
        <authorList>
            <person name="Gilroy R."/>
            <person name="Ravi A."/>
            <person name="Getino M."/>
            <person name="Pursley I."/>
            <person name="Horton D.L."/>
            <person name="Alikhan N.-F."/>
            <person name="Baker D."/>
            <person name="Gharbi K."/>
            <person name="Hall N."/>
            <person name="Watson M."/>
            <person name="Adriaenssens E.M."/>
            <person name="Foster-Nyarko E."/>
            <person name="Jarju S."/>
            <person name="Secka A."/>
            <person name="Antonio M."/>
            <person name="Oren A."/>
            <person name="Chaudhuri R."/>
            <person name="La Ragione R.M."/>
            <person name="Hildebrand F."/>
            <person name="Pallen M.J."/>
        </authorList>
    </citation>
    <scope>NUCLEOTIDE SEQUENCE [LARGE SCALE GENOMIC DNA]</scope>
    <source>
        <strain evidence="2 3">Sa2BVA3</strain>
    </source>
</reference>
<dbReference type="Proteomes" id="UP000647183">
    <property type="component" value="Unassembled WGS sequence"/>
</dbReference>
<comment type="caution">
    <text evidence="2">The sequence shown here is derived from an EMBL/GenBank/DDBJ whole genome shotgun (WGS) entry which is preliminary data.</text>
</comment>
<feature type="domain" description="Dienelactone hydrolase" evidence="1">
    <location>
        <begin position="16"/>
        <end position="240"/>
    </location>
</feature>
<accession>A0ABR8UKP4</accession>
<proteinExistence type="predicted"/>
<dbReference type="InterPro" id="IPR051049">
    <property type="entry name" value="Dienelactone_hydrolase-like"/>
</dbReference>
<dbReference type="EMBL" id="JACSQJ010000005">
    <property type="protein sequence ID" value="MBD7988395.1"/>
    <property type="molecule type" value="Genomic_DNA"/>
</dbReference>
<dbReference type="GO" id="GO:0016787">
    <property type="term" value="F:hydrolase activity"/>
    <property type="evidence" value="ECO:0007669"/>
    <property type="project" value="UniProtKB-KW"/>
</dbReference>
<gene>
    <name evidence="2" type="ORF">H9645_10185</name>
</gene>
<sequence>MGARVQLDVPGIGGVGGWLARPDGPPRGALVVVQEIFGVNAHMRAVTERYAREGLLALAPALFDPVERDAELAYDEAGFERGRALAAALGFDRAVAIVDAAAVRLRTLLAAAPIGTAAAAAGPGPAEAGAGVAVVGFCWGGSVAYLANTRLGLPAASYYGARTVPFLGEPLRAPMLFHFGARDHSIPPADVEAHRRAHSGAELHVYDAGHGFNRDVDPRHHDAAAARLAHARTLDFLRRASAPAASP</sequence>
<dbReference type="RefSeq" id="WP_191729590.1">
    <property type="nucleotide sequence ID" value="NZ_JACSQJ010000005.1"/>
</dbReference>
<dbReference type="PANTHER" id="PTHR46623">
    <property type="entry name" value="CARBOXYMETHYLENEBUTENOLIDASE-RELATED"/>
    <property type="match status" value="1"/>
</dbReference>
<name>A0ABR8UKP4_9GAMM</name>
<evidence type="ECO:0000313" key="3">
    <source>
        <dbReference type="Proteomes" id="UP000647183"/>
    </source>
</evidence>
<keyword evidence="3" id="KW-1185">Reference proteome</keyword>
<evidence type="ECO:0000259" key="1">
    <source>
        <dbReference type="Pfam" id="PF01738"/>
    </source>
</evidence>
<dbReference type="Pfam" id="PF01738">
    <property type="entry name" value="DLH"/>
    <property type="match status" value="1"/>
</dbReference>
<protein>
    <submittedName>
        <fullName evidence="2">Dienelactone hydrolase family protein</fullName>
    </submittedName>
</protein>
<dbReference type="InterPro" id="IPR002925">
    <property type="entry name" value="Dienelactn_hydro"/>
</dbReference>
<organism evidence="2 3">
    <name type="scientific">Luteimonas colneyensis</name>
    <dbReference type="NCBI Taxonomy" id="2762230"/>
    <lineage>
        <taxon>Bacteria</taxon>
        <taxon>Pseudomonadati</taxon>
        <taxon>Pseudomonadota</taxon>
        <taxon>Gammaproteobacteria</taxon>
        <taxon>Lysobacterales</taxon>
        <taxon>Lysobacteraceae</taxon>
        <taxon>Luteimonas</taxon>
    </lineage>
</organism>
<dbReference type="PANTHER" id="PTHR46623:SF6">
    <property type="entry name" value="ALPHA_BETA-HYDROLASES SUPERFAMILY PROTEIN"/>
    <property type="match status" value="1"/>
</dbReference>
<dbReference type="InterPro" id="IPR029058">
    <property type="entry name" value="AB_hydrolase_fold"/>
</dbReference>